<evidence type="ECO:0000313" key="3">
    <source>
        <dbReference type="Proteomes" id="UP000053239"/>
    </source>
</evidence>
<protein>
    <recommendedName>
        <fullName evidence="1">G domain-containing protein</fullName>
    </recommendedName>
</protein>
<evidence type="ECO:0000259" key="1">
    <source>
        <dbReference type="Pfam" id="PF01926"/>
    </source>
</evidence>
<dbReference type="SUPFAM" id="SSF52540">
    <property type="entry name" value="P-loop containing nucleoside triphosphate hydrolases"/>
    <property type="match status" value="2"/>
</dbReference>
<name>A0A0J9TLU4_PLAVI</name>
<dbReference type="GO" id="GO:0043022">
    <property type="term" value="F:ribosome binding"/>
    <property type="evidence" value="ECO:0007669"/>
    <property type="project" value="TreeGrafter"/>
</dbReference>
<dbReference type="GO" id="GO:0005525">
    <property type="term" value="F:GTP binding"/>
    <property type="evidence" value="ECO:0007669"/>
    <property type="project" value="InterPro"/>
</dbReference>
<organism evidence="2 3">
    <name type="scientific">Plasmodium vivax North Korean</name>
    <dbReference type="NCBI Taxonomy" id="1035514"/>
    <lineage>
        <taxon>Eukaryota</taxon>
        <taxon>Sar</taxon>
        <taxon>Alveolata</taxon>
        <taxon>Apicomplexa</taxon>
        <taxon>Aconoidasida</taxon>
        <taxon>Haemosporida</taxon>
        <taxon>Plasmodiidae</taxon>
        <taxon>Plasmodium</taxon>
        <taxon>Plasmodium (Plasmodium)</taxon>
    </lineage>
</organism>
<dbReference type="EMBL" id="KQ235637">
    <property type="protein sequence ID" value="KMZ96294.1"/>
    <property type="molecule type" value="Genomic_DNA"/>
</dbReference>
<dbReference type="InterPro" id="IPR006073">
    <property type="entry name" value="GTP-bd"/>
</dbReference>
<feature type="domain" description="G" evidence="1">
    <location>
        <begin position="91"/>
        <end position="133"/>
    </location>
</feature>
<sequence>MIRKVIEAASRYHVISEKEAKKILHHDHFDSFSAVDRQSEEFIKFSPIYRDLVEKYRDLPKVLSHNDISLKNLIYHQSSSGEETLTLIDYEVLLVGATNVGKSQLFNRLIQDRHSIVFNKESLTRDLVMRKIILEKIGEPDGVRVVERRLCKLLFRYCTGVKILVVNKIDSKQGDDLWRIQADSLGLGEPILVSAEHDINIRELVARIENSIDKNLLTGPEEDVCVKIGIVGKVNVGKSSLANALLSFDKIIVSPIEGTTVDLVEYILSYEGKSYLLIDSPG</sequence>
<dbReference type="Gene3D" id="3.40.50.300">
    <property type="entry name" value="P-loop containing nucleotide triphosphate hydrolases"/>
    <property type="match status" value="2"/>
</dbReference>
<evidence type="ECO:0000313" key="2">
    <source>
        <dbReference type="EMBL" id="KMZ96294.1"/>
    </source>
</evidence>
<dbReference type="PANTHER" id="PTHR43834">
    <property type="entry name" value="GTPASE DER"/>
    <property type="match status" value="1"/>
</dbReference>
<dbReference type="AlphaFoldDB" id="A0A0J9TLU4"/>
<proteinExistence type="predicted"/>
<dbReference type="InterPro" id="IPR027417">
    <property type="entry name" value="P-loop_NTPase"/>
</dbReference>
<feature type="domain" description="G" evidence="1">
    <location>
        <begin position="227"/>
        <end position="282"/>
    </location>
</feature>
<accession>A0A0J9TLU4</accession>
<dbReference type="Pfam" id="PF01926">
    <property type="entry name" value="MMR_HSR1"/>
    <property type="match status" value="2"/>
</dbReference>
<dbReference type="Gene3D" id="3.90.1200.10">
    <property type="match status" value="1"/>
</dbReference>
<gene>
    <name evidence="2" type="ORF">PVNG_02432</name>
</gene>
<reference evidence="2 3" key="1">
    <citation type="submission" date="2011-09" db="EMBL/GenBank/DDBJ databases">
        <title>The Genome Sequence of Plasmodium vivax North Korean.</title>
        <authorList>
            <consortium name="The Broad Institute Genome Sequencing Platform"/>
            <consortium name="The Broad Institute Genome Sequencing Center for Infectious Disease"/>
            <person name="Neafsey D."/>
            <person name="Carlton J."/>
            <person name="Barnwell J."/>
            <person name="Collins W."/>
            <person name="Escalante A."/>
            <person name="Mullikin J."/>
            <person name="Saul A."/>
            <person name="Guigo R."/>
            <person name="Camara F."/>
            <person name="Young S.K."/>
            <person name="Zeng Q."/>
            <person name="Gargeya S."/>
            <person name="Fitzgerald M."/>
            <person name="Haas B."/>
            <person name="Abouelleil A."/>
            <person name="Alvarado L."/>
            <person name="Arachchi H.M."/>
            <person name="Berlin A."/>
            <person name="Brown A."/>
            <person name="Chapman S.B."/>
            <person name="Chen Z."/>
            <person name="Dunbar C."/>
            <person name="Freedman E."/>
            <person name="Gearin G."/>
            <person name="Gellesch M."/>
            <person name="Goldberg J."/>
            <person name="Griggs A."/>
            <person name="Gujja S."/>
            <person name="Heiman D."/>
            <person name="Howarth C."/>
            <person name="Larson L."/>
            <person name="Lui A."/>
            <person name="MacDonald P.J.P."/>
            <person name="Montmayeur A."/>
            <person name="Murphy C."/>
            <person name="Neiman D."/>
            <person name="Pearson M."/>
            <person name="Priest M."/>
            <person name="Roberts A."/>
            <person name="Saif S."/>
            <person name="Shea T."/>
            <person name="Shenoy N."/>
            <person name="Sisk P."/>
            <person name="Stolte C."/>
            <person name="Sykes S."/>
            <person name="Wortman J."/>
            <person name="Nusbaum C."/>
            <person name="Birren B."/>
        </authorList>
    </citation>
    <scope>NUCLEOTIDE SEQUENCE [LARGE SCALE GENOMIC DNA]</scope>
    <source>
        <strain evidence="2 3">North Korean</strain>
    </source>
</reference>
<dbReference type="Proteomes" id="UP000053239">
    <property type="component" value="Unassembled WGS sequence"/>
</dbReference>
<dbReference type="PANTHER" id="PTHR43834:SF6">
    <property type="entry name" value="GTPASE DER"/>
    <property type="match status" value="1"/>
</dbReference>